<evidence type="ECO:0000256" key="3">
    <source>
        <dbReference type="ARBA" id="ARBA00023015"/>
    </source>
</evidence>
<dbReference type="PROSITE" id="PS51755">
    <property type="entry name" value="OMPR_PHOB"/>
    <property type="match status" value="1"/>
</dbReference>
<evidence type="ECO:0000256" key="5">
    <source>
        <dbReference type="ARBA" id="ARBA00023163"/>
    </source>
</evidence>
<dbReference type="PANTHER" id="PTHR35807">
    <property type="entry name" value="TRANSCRIPTIONAL REGULATOR REDD-RELATED"/>
    <property type="match status" value="1"/>
</dbReference>
<proteinExistence type="inferred from homology"/>
<dbReference type="InterPro" id="IPR051677">
    <property type="entry name" value="AfsR-DnrI-RedD_regulator"/>
</dbReference>
<dbReference type="EMBL" id="BAAALF010000067">
    <property type="protein sequence ID" value="GAA1244350.1"/>
    <property type="molecule type" value="Genomic_DNA"/>
</dbReference>
<dbReference type="Gene3D" id="1.25.40.10">
    <property type="entry name" value="Tetratricopeptide repeat domain"/>
    <property type="match status" value="1"/>
</dbReference>
<accession>A0ABN1WCC8</accession>
<dbReference type="InterPro" id="IPR036388">
    <property type="entry name" value="WH-like_DNA-bd_sf"/>
</dbReference>
<dbReference type="InterPro" id="IPR005158">
    <property type="entry name" value="BTAD"/>
</dbReference>
<dbReference type="SUPFAM" id="SSF46894">
    <property type="entry name" value="C-terminal effector domain of the bipartite response regulators"/>
    <property type="match status" value="1"/>
</dbReference>
<evidence type="ECO:0000256" key="2">
    <source>
        <dbReference type="ARBA" id="ARBA00023012"/>
    </source>
</evidence>
<dbReference type="Pfam" id="PF03704">
    <property type="entry name" value="BTAD"/>
    <property type="match status" value="1"/>
</dbReference>
<keyword evidence="10" id="KW-1185">Reference proteome</keyword>
<dbReference type="CDD" id="cd15831">
    <property type="entry name" value="BTAD"/>
    <property type="match status" value="1"/>
</dbReference>
<comment type="caution">
    <text evidence="9">The sequence shown here is derived from an EMBL/GenBank/DDBJ whole genome shotgun (WGS) entry which is preliminary data.</text>
</comment>
<dbReference type="Pfam" id="PF00486">
    <property type="entry name" value="Trans_reg_C"/>
    <property type="match status" value="1"/>
</dbReference>
<keyword evidence="2" id="KW-0902">Two-component regulatory system</keyword>
<gene>
    <name evidence="9" type="ORF">GCM10009665_38920</name>
</gene>
<dbReference type="RefSeq" id="WP_344443019.1">
    <property type="nucleotide sequence ID" value="NZ_BAAALF010000067.1"/>
</dbReference>
<keyword evidence="5" id="KW-0804">Transcription</keyword>
<feature type="DNA-binding region" description="OmpR/PhoB-type" evidence="6">
    <location>
        <begin position="1"/>
        <end position="91"/>
    </location>
</feature>
<dbReference type="SMART" id="SM00862">
    <property type="entry name" value="Trans_reg_C"/>
    <property type="match status" value="1"/>
</dbReference>
<name>A0ABN1WCC8_9ACTN</name>
<keyword evidence="4 6" id="KW-0238">DNA-binding</keyword>
<dbReference type="Gene3D" id="1.10.10.10">
    <property type="entry name" value="Winged helix-like DNA-binding domain superfamily/Winged helix DNA-binding domain"/>
    <property type="match status" value="1"/>
</dbReference>
<sequence>MEFGILGPLLVHDGHEVRAVPAAKQRVLLAALLVRPGQLVPAGLLAELLWDGTPPPTAATTLRNYVMRLRHRLGLAADRLETHGGGYRLRVAPGELDVQRFTGLRDAGAAALREGNCERASRQLADALALWRGPGLVDVPSDALHREEADRLAELRLGARELRLDAELRLGRHLTATAELQALTAAHPERERFWAQLMIALHLGGRQSEALAVFQRVRRMLAADVGVDPGAELREVHRRILDGAPALSALPVRPGPGPVADTAAGATAGAGAAAVLGAALRVAAAGRCLTFTVLRSWLPVVCAPSPQASVSRPISCSSRGASGERATRKRKRAARPSSRCRASEVVTASTTGPQYALIGSCCHCPPLITCTVTSLTRSGLPSLA</sequence>
<protein>
    <recommendedName>
        <fullName evidence="8">OmpR/PhoB-type domain-containing protein</fullName>
    </recommendedName>
</protein>
<feature type="region of interest" description="Disordered" evidence="7">
    <location>
        <begin position="313"/>
        <end position="338"/>
    </location>
</feature>
<feature type="domain" description="OmpR/PhoB-type" evidence="8">
    <location>
        <begin position="1"/>
        <end position="91"/>
    </location>
</feature>
<dbReference type="Proteomes" id="UP001500037">
    <property type="component" value="Unassembled WGS sequence"/>
</dbReference>
<evidence type="ECO:0000256" key="7">
    <source>
        <dbReference type="SAM" id="MobiDB-lite"/>
    </source>
</evidence>
<dbReference type="InterPro" id="IPR001867">
    <property type="entry name" value="OmpR/PhoB-type_DNA-bd"/>
</dbReference>
<reference evidence="9 10" key="1">
    <citation type="journal article" date="2019" name="Int. J. Syst. Evol. Microbiol.">
        <title>The Global Catalogue of Microorganisms (GCM) 10K type strain sequencing project: providing services to taxonomists for standard genome sequencing and annotation.</title>
        <authorList>
            <consortium name="The Broad Institute Genomics Platform"/>
            <consortium name="The Broad Institute Genome Sequencing Center for Infectious Disease"/>
            <person name="Wu L."/>
            <person name="Ma J."/>
        </authorList>
    </citation>
    <scope>NUCLEOTIDE SEQUENCE [LARGE SCALE GENOMIC DNA]</scope>
    <source>
        <strain evidence="9 10">JCM 13004</strain>
    </source>
</reference>
<dbReference type="InterPro" id="IPR011990">
    <property type="entry name" value="TPR-like_helical_dom_sf"/>
</dbReference>
<evidence type="ECO:0000313" key="9">
    <source>
        <dbReference type="EMBL" id="GAA1244350.1"/>
    </source>
</evidence>
<dbReference type="SUPFAM" id="SSF48452">
    <property type="entry name" value="TPR-like"/>
    <property type="match status" value="1"/>
</dbReference>
<evidence type="ECO:0000256" key="1">
    <source>
        <dbReference type="ARBA" id="ARBA00005820"/>
    </source>
</evidence>
<comment type="similarity">
    <text evidence="1">Belongs to the AfsR/DnrI/RedD regulatory family.</text>
</comment>
<dbReference type="SMART" id="SM01043">
    <property type="entry name" value="BTAD"/>
    <property type="match status" value="1"/>
</dbReference>
<evidence type="ECO:0000256" key="4">
    <source>
        <dbReference type="ARBA" id="ARBA00023125"/>
    </source>
</evidence>
<dbReference type="InterPro" id="IPR016032">
    <property type="entry name" value="Sig_transdc_resp-reg_C-effctor"/>
</dbReference>
<evidence type="ECO:0000259" key="8">
    <source>
        <dbReference type="PROSITE" id="PS51755"/>
    </source>
</evidence>
<dbReference type="PANTHER" id="PTHR35807:SF1">
    <property type="entry name" value="TRANSCRIPTIONAL REGULATOR REDD"/>
    <property type="match status" value="1"/>
</dbReference>
<organism evidence="9 10">
    <name type="scientific">Kitasatospora nipponensis</name>
    <dbReference type="NCBI Taxonomy" id="258049"/>
    <lineage>
        <taxon>Bacteria</taxon>
        <taxon>Bacillati</taxon>
        <taxon>Actinomycetota</taxon>
        <taxon>Actinomycetes</taxon>
        <taxon>Kitasatosporales</taxon>
        <taxon>Streptomycetaceae</taxon>
        <taxon>Kitasatospora</taxon>
    </lineage>
</organism>
<evidence type="ECO:0000256" key="6">
    <source>
        <dbReference type="PROSITE-ProRule" id="PRU01091"/>
    </source>
</evidence>
<evidence type="ECO:0000313" key="10">
    <source>
        <dbReference type="Proteomes" id="UP001500037"/>
    </source>
</evidence>
<keyword evidence="3" id="KW-0805">Transcription regulation</keyword>